<evidence type="ECO:0000313" key="20">
    <source>
        <dbReference type="Proteomes" id="UP000199701"/>
    </source>
</evidence>
<organism evidence="19 20">
    <name type="scientific">[Clostridium] fimetarium</name>
    <dbReference type="NCBI Taxonomy" id="99656"/>
    <lineage>
        <taxon>Bacteria</taxon>
        <taxon>Bacillati</taxon>
        <taxon>Bacillota</taxon>
        <taxon>Clostridia</taxon>
        <taxon>Lachnospirales</taxon>
        <taxon>Lachnospiraceae</taxon>
    </lineage>
</organism>
<keyword evidence="8" id="KW-0170">Cobalt</keyword>
<evidence type="ECO:0000256" key="12">
    <source>
        <dbReference type="ARBA" id="ARBA00061423"/>
    </source>
</evidence>
<feature type="domain" description="Peptidase M20 dimerisation" evidence="18">
    <location>
        <begin position="209"/>
        <end position="290"/>
    </location>
</feature>
<dbReference type="GO" id="GO:0046872">
    <property type="term" value="F:metal ion binding"/>
    <property type="evidence" value="ECO:0007669"/>
    <property type="project" value="UniProtKB-KW"/>
</dbReference>
<dbReference type="GO" id="GO:0005829">
    <property type="term" value="C:cytosol"/>
    <property type="evidence" value="ECO:0007669"/>
    <property type="project" value="TreeGrafter"/>
</dbReference>
<dbReference type="GO" id="GO:0070573">
    <property type="term" value="F:metallodipeptidase activity"/>
    <property type="evidence" value="ECO:0007669"/>
    <property type="project" value="TreeGrafter"/>
</dbReference>
<dbReference type="CDD" id="cd03890">
    <property type="entry name" value="M20_pepD"/>
    <property type="match status" value="1"/>
</dbReference>
<evidence type="ECO:0000256" key="6">
    <source>
        <dbReference type="ARBA" id="ARBA00022833"/>
    </source>
</evidence>
<evidence type="ECO:0000256" key="7">
    <source>
        <dbReference type="ARBA" id="ARBA00023049"/>
    </source>
</evidence>
<comment type="catalytic activity">
    <reaction evidence="9">
        <text>Hydrolysis of dipeptides, preferentially hydrophobic dipeptides including prolyl amino acids.</text>
        <dbReference type="EC" id="3.4.13.18"/>
    </reaction>
</comment>
<keyword evidence="7" id="KW-0482">Metalloprotease</keyword>
<dbReference type="RefSeq" id="WP_092456367.1">
    <property type="nucleotide sequence ID" value="NZ_FOJI01000016.1"/>
</dbReference>
<dbReference type="OrthoDB" id="9773892at2"/>
<keyword evidence="4" id="KW-0479">Metal-binding</keyword>
<evidence type="ECO:0000256" key="13">
    <source>
        <dbReference type="ARBA" id="ARBA00071271"/>
    </source>
</evidence>
<dbReference type="PANTHER" id="PTHR43501">
    <property type="entry name" value="CYTOSOL NON-SPECIFIC DIPEPTIDASE"/>
    <property type="match status" value="1"/>
</dbReference>
<evidence type="ECO:0000256" key="10">
    <source>
        <dbReference type="ARBA" id="ARBA00038976"/>
    </source>
</evidence>
<dbReference type="SUPFAM" id="SSF53187">
    <property type="entry name" value="Zn-dependent exopeptidases"/>
    <property type="match status" value="1"/>
</dbReference>
<gene>
    <name evidence="19" type="ORF">SAMN05421659_11620</name>
</gene>
<accession>A0A1I0RI28</accession>
<keyword evidence="3" id="KW-0645">Protease</keyword>
<evidence type="ECO:0000256" key="17">
    <source>
        <dbReference type="ARBA" id="ARBA00078074"/>
    </source>
</evidence>
<dbReference type="GO" id="GO:0006508">
    <property type="term" value="P:proteolysis"/>
    <property type="evidence" value="ECO:0007669"/>
    <property type="project" value="UniProtKB-KW"/>
</dbReference>
<evidence type="ECO:0000256" key="4">
    <source>
        <dbReference type="ARBA" id="ARBA00022723"/>
    </source>
</evidence>
<keyword evidence="20" id="KW-1185">Reference proteome</keyword>
<dbReference type="PRINTS" id="PR00934">
    <property type="entry name" value="XHISDIPTASE"/>
</dbReference>
<evidence type="ECO:0000259" key="18">
    <source>
        <dbReference type="Pfam" id="PF07687"/>
    </source>
</evidence>
<evidence type="ECO:0000256" key="5">
    <source>
        <dbReference type="ARBA" id="ARBA00022801"/>
    </source>
</evidence>
<protein>
    <recommendedName>
        <fullName evidence="13">Cytosol non-specific dipeptidase</fullName>
        <ecNumber evidence="10">3.4.13.18</ecNumber>
    </recommendedName>
    <alternativeName>
        <fullName evidence="16">Aminoacyl-histidine dipeptidase</fullName>
    </alternativeName>
    <alternativeName>
        <fullName evidence="15">Beta-alanyl-histidine dipeptidase</fullName>
    </alternativeName>
    <alternativeName>
        <fullName evidence="14">Carnosinase</fullName>
    </alternativeName>
    <alternativeName>
        <fullName evidence="11">Peptidase D</fullName>
    </alternativeName>
    <alternativeName>
        <fullName evidence="17">Xaa-His dipeptidase</fullName>
    </alternativeName>
</protein>
<dbReference type="EC" id="3.4.13.18" evidence="10"/>
<comment type="cofactor">
    <cofactor evidence="1">
        <name>Co(2+)</name>
        <dbReference type="ChEBI" id="CHEBI:48828"/>
    </cofactor>
</comment>
<dbReference type="Pfam" id="PF07687">
    <property type="entry name" value="M20_dimer"/>
    <property type="match status" value="1"/>
</dbReference>
<dbReference type="STRING" id="99656.SAMN05421659_11620"/>
<evidence type="ECO:0000256" key="1">
    <source>
        <dbReference type="ARBA" id="ARBA00001941"/>
    </source>
</evidence>
<evidence type="ECO:0000256" key="2">
    <source>
        <dbReference type="ARBA" id="ARBA00001947"/>
    </source>
</evidence>
<comment type="similarity">
    <text evidence="12">Belongs to the peptidase M20C family.</text>
</comment>
<keyword evidence="6" id="KW-0862">Zinc</keyword>
<comment type="cofactor">
    <cofactor evidence="2">
        <name>Zn(2+)</name>
        <dbReference type="ChEBI" id="CHEBI:29105"/>
    </cofactor>
</comment>
<evidence type="ECO:0000256" key="14">
    <source>
        <dbReference type="ARBA" id="ARBA00075285"/>
    </source>
</evidence>
<keyword evidence="5" id="KW-0378">Hydrolase</keyword>
<dbReference type="PANTHER" id="PTHR43501:SF1">
    <property type="entry name" value="CYTOSOL NON-SPECIFIC DIPEPTIDASE"/>
    <property type="match status" value="1"/>
</dbReference>
<evidence type="ECO:0000256" key="15">
    <source>
        <dbReference type="ARBA" id="ARBA00076004"/>
    </source>
</evidence>
<dbReference type="AlphaFoldDB" id="A0A1I0RI28"/>
<reference evidence="19 20" key="1">
    <citation type="submission" date="2016-10" db="EMBL/GenBank/DDBJ databases">
        <authorList>
            <person name="de Groot N.N."/>
        </authorList>
    </citation>
    <scope>NUCLEOTIDE SEQUENCE [LARGE SCALE GENOMIC DNA]</scope>
    <source>
        <strain evidence="19 20">DSM 9179</strain>
    </source>
</reference>
<evidence type="ECO:0000256" key="16">
    <source>
        <dbReference type="ARBA" id="ARBA00077688"/>
    </source>
</evidence>
<name>A0A1I0RI28_9FIRM</name>
<evidence type="ECO:0000256" key="8">
    <source>
        <dbReference type="ARBA" id="ARBA00023285"/>
    </source>
</evidence>
<evidence type="ECO:0000313" key="19">
    <source>
        <dbReference type="EMBL" id="SEW40512.1"/>
    </source>
</evidence>
<dbReference type="Proteomes" id="UP000199701">
    <property type="component" value="Unassembled WGS sequence"/>
</dbReference>
<dbReference type="InterPro" id="IPR002933">
    <property type="entry name" value="Peptidase_M20"/>
</dbReference>
<dbReference type="NCBIfam" id="TIGR01893">
    <property type="entry name" value="aa-his-dipept"/>
    <property type="match status" value="1"/>
</dbReference>
<dbReference type="InterPro" id="IPR011650">
    <property type="entry name" value="Peptidase_M20_dimer"/>
</dbReference>
<evidence type="ECO:0000256" key="11">
    <source>
        <dbReference type="ARBA" id="ARBA00044252"/>
    </source>
</evidence>
<dbReference type="FunFam" id="3.40.630.10:FF:000015">
    <property type="entry name" value="Aminoacyl-histidine dipeptidase PepD"/>
    <property type="match status" value="1"/>
</dbReference>
<dbReference type="EMBL" id="FOJI01000016">
    <property type="protein sequence ID" value="SEW40512.1"/>
    <property type="molecule type" value="Genomic_DNA"/>
</dbReference>
<dbReference type="Pfam" id="PF01546">
    <property type="entry name" value="Peptidase_M20"/>
    <property type="match status" value="1"/>
</dbReference>
<dbReference type="PIRSF" id="PIRSF016599">
    <property type="entry name" value="Xaa-His_dipept"/>
    <property type="match status" value="1"/>
</dbReference>
<dbReference type="Gene3D" id="3.40.630.10">
    <property type="entry name" value="Zn peptidases"/>
    <property type="match status" value="2"/>
</dbReference>
<evidence type="ECO:0000256" key="9">
    <source>
        <dbReference type="ARBA" id="ARBA00036421"/>
    </source>
</evidence>
<evidence type="ECO:0000256" key="3">
    <source>
        <dbReference type="ARBA" id="ARBA00022670"/>
    </source>
</evidence>
<dbReference type="FunFam" id="3.40.630.10:FF:000018">
    <property type="entry name" value="Aminoacyl-histidine dipeptidase PepD"/>
    <property type="match status" value="1"/>
</dbReference>
<proteinExistence type="inferred from homology"/>
<dbReference type="InterPro" id="IPR001160">
    <property type="entry name" value="Peptidase_M20C"/>
</dbReference>
<sequence>MSSRLIDLKPNKVFKYFEDICDIPHGSRNTKAISDYCVEFAKEHHLKYIQDDSNNVIIFKDSSLGFENHDTIIMQGHLDMVNEKTTNSLHDFEKDGLNLIIDGDSIHCKDTTLGADDGIAIAYVLAILDDNSLAHPPIEAVFTVDEEIGLLGASALDVTPLKGKSLINIDSEEEGIFLAGCAGGVTADITFPIDRINIKGISYNLSITGLNGGHSGTEIDKGYANAHKLLGRILYKFKSNDVYYGINNISGGSKDNVIPNICNVTLIIPNDEDNKALALQTVKEINSEFKTEFQVADCNIEIKLEENNNGVEEEIDIMSMKSNVIITFFLMNAPNGIQYMNQSIKGLVETSLNMGILNSSKENINIGFSVRSSVKSAKHNLMDQLTYITEFLGGECNFKGDYPSWTYRSTSKLRTVFTETYKELYGKEAKVETIHAGLECGIFDEKFEKQGKTLDIISFGPDMQNIHTTKESLSISSVQRCWEFVIKILGEL</sequence>